<dbReference type="InterPro" id="IPR000515">
    <property type="entry name" value="MetI-like"/>
</dbReference>
<feature type="transmembrane region" description="Helical" evidence="7">
    <location>
        <begin position="20"/>
        <end position="40"/>
    </location>
</feature>
<evidence type="ECO:0000256" key="8">
    <source>
        <dbReference type="SAM" id="MobiDB-lite"/>
    </source>
</evidence>
<keyword evidence="2 7" id="KW-0813">Transport</keyword>
<feature type="compositionally biased region" description="Low complexity" evidence="8">
    <location>
        <begin position="296"/>
        <end position="307"/>
    </location>
</feature>
<dbReference type="NCBIfam" id="TIGR01726">
    <property type="entry name" value="HEQRo_perm_3TM"/>
    <property type="match status" value="1"/>
</dbReference>
<evidence type="ECO:0000256" key="3">
    <source>
        <dbReference type="ARBA" id="ARBA00022475"/>
    </source>
</evidence>
<reference evidence="10 11" key="1">
    <citation type="submission" date="2022-02" db="EMBL/GenBank/DDBJ databases">
        <title>The car tank lid bacteriome: a reservoir of bacteria with potential in bioremediation of fuel.</title>
        <authorList>
            <person name="Vidal-Verdu A."/>
            <person name="Gomez-Martinez D."/>
            <person name="Latorre-Perez A."/>
            <person name="Pereto J."/>
            <person name="Porcar M."/>
        </authorList>
    </citation>
    <scope>NUCLEOTIDE SEQUENCE [LARGE SCALE GENOMIC DNA]</scope>
    <source>
        <strain evidence="10 11">4D.3</strain>
    </source>
</reference>
<dbReference type="PANTHER" id="PTHR30614:SF21">
    <property type="entry name" value="AMINO ACID ABC TRANSPORTER PERMEASE"/>
    <property type="match status" value="1"/>
</dbReference>
<evidence type="ECO:0000259" key="9">
    <source>
        <dbReference type="PROSITE" id="PS50928"/>
    </source>
</evidence>
<feature type="domain" description="ABC transmembrane type-1" evidence="9">
    <location>
        <begin position="70"/>
        <end position="258"/>
    </location>
</feature>
<dbReference type="Gene3D" id="1.10.3720.10">
    <property type="entry name" value="MetI-like"/>
    <property type="match status" value="1"/>
</dbReference>
<evidence type="ECO:0000313" key="10">
    <source>
        <dbReference type="EMBL" id="MCK9795576.1"/>
    </source>
</evidence>
<dbReference type="CDD" id="cd06261">
    <property type="entry name" value="TM_PBP2"/>
    <property type="match status" value="1"/>
</dbReference>
<evidence type="ECO:0000256" key="5">
    <source>
        <dbReference type="ARBA" id="ARBA00022989"/>
    </source>
</evidence>
<evidence type="ECO:0000256" key="7">
    <source>
        <dbReference type="RuleBase" id="RU363032"/>
    </source>
</evidence>
<evidence type="ECO:0000256" key="4">
    <source>
        <dbReference type="ARBA" id="ARBA00022692"/>
    </source>
</evidence>
<evidence type="ECO:0000313" key="11">
    <source>
        <dbReference type="Proteomes" id="UP001651050"/>
    </source>
</evidence>
<dbReference type="EMBL" id="JALQCY010000006">
    <property type="protein sequence ID" value="MCK9795576.1"/>
    <property type="molecule type" value="Genomic_DNA"/>
</dbReference>
<dbReference type="InterPro" id="IPR010065">
    <property type="entry name" value="AA_ABC_transptr_permease_3TM"/>
</dbReference>
<evidence type="ECO:0000256" key="6">
    <source>
        <dbReference type="ARBA" id="ARBA00023136"/>
    </source>
</evidence>
<feature type="transmembrane region" description="Helical" evidence="7">
    <location>
        <begin position="239"/>
        <end position="261"/>
    </location>
</feature>
<comment type="similarity">
    <text evidence="7">Belongs to the binding-protein-dependent transport system permease family.</text>
</comment>
<dbReference type="PROSITE" id="PS50928">
    <property type="entry name" value="ABC_TM1"/>
    <property type="match status" value="1"/>
</dbReference>
<proteinExistence type="inferred from homology"/>
<organism evidence="10 11">
    <name type="scientific">Isoptericola peretonis</name>
    <dbReference type="NCBI Taxonomy" id="2918523"/>
    <lineage>
        <taxon>Bacteria</taxon>
        <taxon>Bacillati</taxon>
        <taxon>Actinomycetota</taxon>
        <taxon>Actinomycetes</taxon>
        <taxon>Micrococcales</taxon>
        <taxon>Promicromonosporaceae</taxon>
        <taxon>Isoptericola</taxon>
    </lineage>
</organism>
<dbReference type="InterPro" id="IPR043429">
    <property type="entry name" value="ArtM/GltK/GlnP/TcyL/YhdX-like"/>
</dbReference>
<evidence type="ECO:0000256" key="2">
    <source>
        <dbReference type="ARBA" id="ARBA00022448"/>
    </source>
</evidence>
<comment type="caution">
    <text evidence="10">The sequence shown here is derived from an EMBL/GenBank/DDBJ whole genome shotgun (WGS) entry which is preliminary data.</text>
</comment>
<dbReference type="RefSeq" id="WP_416345433.1">
    <property type="nucleotide sequence ID" value="NZ_JALQCY010000006.1"/>
</dbReference>
<comment type="subcellular location">
    <subcellularLocation>
        <location evidence="1 7">Cell membrane</location>
        <topology evidence="1 7">Multi-pass membrane protein</topology>
    </subcellularLocation>
</comment>
<keyword evidence="11" id="KW-1185">Reference proteome</keyword>
<keyword evidence="3" id="KW-1003">Cell membrane</keyword>
<sequence length="307" mass="31709">MSTQKSVLFDAPGPRARRRIALGNVVGALVVLGVAALVVAELARKGQFAASLWEPIFTSAAWQYYFIPGLQNTLRAAGYAVVGAVLFGLIFGSGRLARSGAVRWVSSVVVEFFRAVPVLLMMIFFWLLLGFNQVPEPAFLAVVIALILYNGSVIAELVRSGVGNLPKGQSEAGLAVGLTGGQVLRSIQLPQALIAMLPALVSQLVVVLKDTALGQIIAYPELLRAAQTFGNGNSNNLQTLAVAAVIFIVINWALTAVAQWLSRYLSGRTSGTTAAGPGIGNPTVAAGTGGPGGPGNAIAATGDASAT</sequence>
<keyword evidence="6 7" id="KW-0472">Membrane</keyword>
<dbReference type="PANTHER" id="PTHR30614">
    <property type="entry name" value="MEMBRANE COMPONENT OF AMINO ACID ABC TRANSPORTER"/>
    <property type="match status" value="1"/>
</dbReference>
<keyword evidence="4 7" id="KW-0812">Transmembrane</keyword>
<accession>A0ABT0J7V1</accession>
<feature type="region of interest" description="Disordered" evidence="8">
    <location>
        <begin position="276"/>
        <end position="307"/>
    </location>
</feature>
<evidence type="ECO:0000256" key="1">
    <source>
        <dbReference type="ARBA" id="ARBA00004651"/>
    </source>
</evidence>
<feature type="transmembrane region" description="Helical" evidence="7">
    <location>
        <begin position="108"/>
        <end position="131"/>
    </location>
</feature>
<name>A0ABT0J7V1_9MICO</name>
<protein>
    <submittedName>
        <fullName evidence="10">Amino acid ABC transporter permease</fullName>
    </submittedName>
</protein>
<dbReference type="Pfam" id="PF00528">
    <property type="entry name" value="BPD_transp_1"/>
    <property type="match status" value="1"/>
</dbReference>
<feature type="transmembrane region" description="Helical" evidence="7">
    <location>
        <begin position="137"/>
        <end position="158"/>
    </location>
</feature>
<keyword evidence="5 7" id="KW-1133">Transmembrane helix</keyword>
<feature type="transmembrane region" description="Helical" evidence="7">
    <location>
        <begin position="76"/>
        <end position="96"/>
    </location>
</feature>
<gene>
    <name evidence="10" type="ORF">M1843_17665</name>
</gene>
<dbReference type="Proteomes" id="UP001651050">
    <property type="component" value="Unassembled WGS sequence"/>
</dbReference>
<dbReference type="SUPFAM" id="SSF161098">
    <property type="entry name" value="MetI-like"/>
    <property type="match status" value="1"/>
</dbReference>
<dbReference type="InterPro" id="IPR035906">
    <property type="entry name" value="MetI-like_sf"/>
</dbReference>